<evidence type="ECO:0008006" key="5">
    <source>
        <dbReference type="Google" id="ProtNLM"/>
    </source>
</evidence>
<proteinExistence type="predicted"/>
<name>A0A1C7P9R2_9BACT</name>
<evidence type="ECO:0000256" key="2">
    <source>
        <dbReference type="SAM" id="SignalP"/>
    </source>
</evidence>
<feature type="chain" id="PRO_5014266435" description="Prokaryotic membrane lipoprotein lipid attachment site profile" evidence="2">
    <location>
        <begin position="27"/>
        <end position="179"/>
    </location>
</feature>
<feature type="compositionally biased region" description="Polar residues" evidence="1">
    <location>
        <begin position="109"/>
        <end position="121"/>
    </location>
</feature>
<gene>
    <name evidence="3" type="ORF">PYTT_1932</name>
</gene>
<evidence type="ECO:0000256" key="1">
    <source>
        <dbReference type="SAM" id="MobiDB-lite"/>
    </source>
</evidence>
<reference evidence="4" key="1">
    <citation type="submission" date="2016-09" db="EMBL/GenBank/DDBJ databases">
        <authorList>
            <person name="Koehorst J."/>
        </authorList>
    </citation>
    <scope>NUCLEOTIDE SEQUENCE [LARGE SCALE GENOMIC DNA]</scope>
</reference>
<dbReference type="PROSITE" id="PS51257">
    <property type="entry name" value="PROKAR_LIPOPROTEIN"/>
    <property type="match status" value="1"/>
</dbReference>
<dbReference type="KEGG" id="agl:PYTT_1932"/>
<feature type="compositionally biased region" description="Low complexity" evidence="1">
    <location>
        <begin position="62"/>
        <end position="107"/>
    </location>
</feature>
<evidence type="ECO:0000313" key="3">
    <source>
        <dbReference type="EMBL" id="SEH94265.1"/>
    </source>
</evidence>
<evidence type="ECO:0000313" key="4">
    <source>
        <dbReference type="Proteomes" id="UP000176204"/>
    </source>
</evidence>
<organism evidence="3 4">
    <name type="scientific">Akkermansia glycaniphila</name>
    <dbReference type="NCBI Taxonomy" id="1679444"/>
    <lineage>
        <taxon>Bacteria</taxon>
        <taxon>Pseudomonadati</taxon>
        <taxon>Verrucomicrobiota</taxon>
        <taxon>Verrucomicrobiia</taxon>
        <taxon>Verrucomicrobiales</taxon>
        <taxon>Akkermansiaceae</taxon>
        <taxon>Akkermansia</taxon>
    </lineage>
</organism>
<accession>A0A1C7P9R2</accession>
<keyword evidence="4" id="KW-1185">Reference proteome</keyword>
<feature type="region of interest" description="Disordered" evidence="1">
    <location>
        <begin position="62"/>
        <end position="179"/>
    </location>
</feature>
<dbReference type="Proteomes" id="UP000176204">
    <property type="component" value="Chromosome I"/>
</dbReference>
<dbReference type="EMBL" id="LT629973">
    <property type="protein sequence ID" value="SEH94265.1"/>
    <property type="molecule type" value="Genomic_DNA"/>
</dbReference>
<keyword evidence="2" id="KW-0732">Signal</keyword>
<protein>
    <recommendedName>
        <fullName evidence="5">Prokaryotic membrane lipoprotein lipid attachment site profile</fullName>
    </recommendedName>
</protein>
<dbReference type="STRING" id="1679444.PYTT_1932"/>
<dbReference type="AlphaFoldDB" id="A0A1C7P9R2"/>
<dbReference type="RefSeq" id="WP_067777886.1">
    <property type="nucleotide sequence ID" value="NZ_LIGX01000041.1"/>
</dbReference>
<sequence length="179" mass="17999">MRFSVPLAALLSAVMFSSCSTVQPSADVPVAEESVSGFVRTRYCAKAGEDVRKEAEKAKADAAVADGGASDGSEALAGGAPDSMVPAPELSPAAVAPAESSAAPPASMVMQNDGTASSSSMRAPRDASLEALLSEPKASAPVLQAPPPPAAELRGLRSPQLPTGLPMSLDGKILQQQGE</sequence>
<feature type="signal peptide" evidence="2">
    <location>
        <begin position="1"/>
        <end position="26"/>
    </location>
</feature>